<evidence type="ECO:0008006" key="3">
    <source>
        <dbReference type="Google" id="ProtNLM"/>
    </source>
</evidence>
<protein>
    <recommendedName>
        <fullName evidence="3">BspA family leucine-rich repeat surface protein</fullName>
    </recommendedName>
</protein>
<organism evidence="1 2">
    <name type="scientific">Flagellimonas aquimarina</name>
    <dbReference type="NCBI Taxonomy" id="2201895"/>
    <lineage>
        <taxon>Bacteria</taxon>
        <taxon>Pseudomonadati</taxon>
        <taxon>Bacteroidota</taxon>
        <taxon>Flavobacteriia</taxon>
        <taxon>Flavobacteriales</taxon>
        <taxon>Flavobacteriaceae</taxon>
        <taxon>Flagellimonas</taxon>
    </lineage>
</organism>
<dbReference type="NCBIfam" id="TIGR02167">
    <property type="entry name" value="Liste_lipo_26"/>
    <property type="match status" value="3"/>
</dbReference>
<reference evidence="1 2" key="1">
    <citation type="submission" date="2018-05" db="EMBL/GenBank/DDBJ databases">
        <title>Complete genome sequence of Flagellimonas aquimarina ECD12 isolated from seaweed Ecklonia cava.</title>
        <authorList>
            <person name="Choi S."/>
            <person name="Seong C."/>
        </authorList>
    </citation>
    <scope>NUCLEOTIDE SEQUENCE [LARGE SCALE GENOMIC DNA]</scope>
    <source>
        <strain evidence="1 2">ECD12</strain>
    </source>
</reference>
<gene>
    <name evidence="1" type="ORF">DKG77_09520</name>
</gene>
<evidence type="ECO:0000313" key="1">
    <source>
        <dbReference type="EMBL" id="PWL39206.1"/>
    </source>
</evidence>
<evidence type="ECO:0000313" key="2">
    <source>
        <dbReference type="Proteomes" id="UP000245762"/>
    </source>
</evidence>
<keyword evidence="2" id="KW-1185">Reference proteome</keyword>
<dbReference type="Proteomes" id="UP000245762">
    <property type="component" value="Unassembled WGS sequence"/>
</dbReference>
<dbReference type="Pfam" id="PF03382">
    <property type="entry name" value="DUF285"/>
    <property type="match status" value="1"/>
</dbReference>
<dbReference type="InterPro" id="IPR011889">
    <property type="entry name" value="Liste_lipo_26"/>
</dbReference>
<accession>A0A316L000</accession>
<proteinExistence type="predicted"/>
<sequence length="229" mass="25044">MEMLGDSGATPLFLASIEQWGSIQWETMYAAFSGCTNMVYNATDVPDLSNVVSMFSMFDDANSFNGNIGNWDVSNVTDMSFMFNAAHSFNGDISGWDTSNVTNMSYMFFKAHSFNGDISGWDTSNVTNMIVMFKGASSFDQDLGSWNIGSLTGAKMINMLDNSGMSPQNLNATLIGWHAFVQQNNGPNDIELGLEGLTSCGEESFLAAFALDVNYNWEFVGATFEETCN</sequence>
<comment type="caution">
    <text evidence="1">The sequence shown here is derived from an EMBL/GenBank/DDBJ whole genome shotgun (WGS) entry which is preliminary data.</text>
</comment>
<dbReference type="EMBL" id="QGEG01000002">
    <property type="protein sequence ID" value="PWL39206.1"/>
    <property type="molecule type" value="Genomic_DNA"/>
</dbReference>
<name>A0A316L000_9FLAO</name>
<dbReference type="InterPro" id="IPR005046">
    <property type="entry name" value="DUF285"/>
</dbReference>
<dbReference type="AlphaFoldDB" id="A0A316L000"/>
<dbReference type="OrthoDB" id="9813840at2"/>